<feature type="transmembrane region" description="Helical" evidence="10">
    <location>
        <begin position="6"/>
        <end position="34"/>
    </location>
</feature>
<feature type="transmembrane region" description="Helical" evidence="10">
    <location>
        <begin position="46"/>
        <end position="66"/>
    </location>
</feature>
<sequence length="122" mass="13464">MEFGRFFLIALMPVLKVLIIAALGTLLALNRFGILKTDASMHLNNMVYYVFVPAISVSILAETITFKSLAMLWFMPLNILLTFIIGSVLGWLLLKLTRAPRHLHGLVLGCCAAGKFPSIVIC</sequence>
<name>A0AAE1JCU2_9FABA</name>
<keyword evidence="12" id="KW-1185">Reference proteome</keyword>
<dbReference type="GO" id="GO:0080162">
    <property type="term" value="P:endoplasmic reticulum to cytosol auxin transport"/>
    <property type="evidence" value="ECO:0007669"/>
    <property type="project" value="InterPro"/>
</dbReference>
<comment type="subcellular location">
    <subcellularLocation>
        <location evidence="1">Endoplasmic reticulum membrane</location>
        <topology evidence="1">Multi-pass membrane protein</topology>
    </subcellularLocation>
</comment>
<keyword evidence="4" id="KW-0256">Endoplasmic reticulum</keyword>
<evidence type="ECO:0000256" key="7">
    <source>
        <dbReference type="ARBA" id="ARBA00023294"/>
    </source>
</evidence>
<feature type="transmembrane region" description="Helical" evidence="10">
    <location>
        <begin position="72"/>
        <end position="94"/>
    </location>
</feature>
<dbReference type="AlphaFoldDB" id="A0AAE1JCU2"/>
<dbReference type="Pfam" id="PF03547">
    <property type="entry name" value="Mem_trans"/>
    <property type="match status" value="1"/>
</dbReference>
<keyword evidence="7" id="KW-0927">Auxin signaling pathway</keyword>
<dbReference type="PANTHER" id="PTHR31651:SF44">
    <property type="entry name" value="AUXIN EFFLUX CARRIER FAMILY PROTEIN"/>
    <property type="match status" value="1"/>
</dbReference>
<comment type="similarity">
    <text evidence="9">Belongs to the auxin efflux carrier (TC 2.A.69.2) family.</text>
</comment>
<evidence type="ECO:0000256" key="4">
    <source>
        <dbReference type="ARBA" id="ARBA00022824"/>
    </source>
</evidence>
<evidence type="ECO:0000256" key="8">
    <source>
        <dbReference type="ARBA" id="ARBA00025100"/>
    </source>
</evidence>
<evidence type="ECO:0000256" key="9">
    <source>
        <dbReference type="ARBA" id="ARBA00025752"/>
    </source>
</evidence>
<keyword evidence="2" id="KW-0813">Transport</keyword>
<dbReference type="GO" id="GO:0005789">
    <property type="term" value="C:endoplasmic reticulum membrane"/>
    <property type="evidence" value="ECO:0007669"/>
    <property type="project" value="UniProtKB-SubCell"/>
</dbReference>
<proteinExistence type="inferred from homology"/>
<organism evidence="11 12">
    <name type="scientific">Acacia crassicarpa</name>
    <name type="common">northern wattle</name>
    <dbReference type="NCBI Taxonomy" id="499986"/>
    <lineage>
        <taxon>Eukaryota</taxon>
        <taxon>Viridiplantae</taxon>
        <taxon>Streptophyta</taxon>
        <taxon>Embryophyta</taxon>
        <taxon>Tracheophyta</taxon>
        <taxon>Spermatophyta</taxon>
        <taxon>Magnoliopsida</taxon>
        <taxon>eudicotyledons</taxon>
        <taxon>Gunneridae</taxon>
        <taxon>Pentapetalae</taxon>
        <taxon>rosids</taxon>
        <taxon>fabids</taxon>
        <taxon>Fabales</taxon>
        <taxon>Fabaceae</taxon>
        <taxon>Caesalpinioideae</taxon>
        <taxon>mimosoid clade</taxon>
        <taxon>Acacieae</taxon>
        <taxon>Acacia</taxon>
    </lineage>
</organism>
<evidence type="ECO:0000256" key="3">
    <source>
        <dbReference type="ARBA" id="ARBA00022692"/>
    </source>
</evidence>
<dbReference type="InterPro" id="IPR045033">
    <property type="entry name" value="PILS1/3/4/5/7"/>
</dbReference>
<dbReference type="EMBL" id="JAWXYG010000008">
    <property type="protein sequence ID" value="KAK4266188.1"/>
    <property type="molecule type" value="Genomic_DNA"/>
</dbReference>
<keyword evidence="5 10" id="KW-1133">Transmembrane helix</keyword>
<dbReference type="PANTHER" id="PTHR31651">
    <property type="match status" value="1"/>
</dbReference>
<dbReference type="Proteomes" id="UP001293593">
    <property type="component" value="Unassembled WGS sequence"/>
</dbReference>
<protein>
    <recommendedName>
        <fullName evidence="13">PIN-like protein</fullName>
    </recommendedName>
</protein>
<evidence type="ECO:0000256" key="5">
    <source>
        <dbReference type="ARBA" id="ARBA00022989"/>
    </source>
</evidence>
<evidence type="ECO:0000256" key="10">
    <source>
        <dbReference type="SAM" id="Phobius"/>
    </source>
</evidence>
<reference evidence="11" key="1">
    <citation type="submission" date="2023-10" db="EMBL/GenBank/DDBJ databases">
        <title>Chromosome-level genome of the transformable northern wattle, Acacia crassicarpa.</title>
        <authorList>
            <person name="Massaro I."/>
            <person name="Sinha N.R."/>
            <person name="Poethig S."/>
            <person name="Leichty A.R."/>
        </authorList>
    </citation>
    <scope>NUCLEOTIDE SEQUENCE</scope>
    <source>
        <strain evidence="11">Acra3RX</strain>
        <tissue evidence="11">Leaf</tissue>
    </source>
</reference>
<evidence type="ECO:0000313" key="11">
    <source>
        <dbReference type="EMBL" id="KAK4266188.1"/>
    </source>
</evidence>
<gene>
    <name evidence="11" type="ORF">QN277_027148</name>
</gene>
<keyword evidence="3 10" id="KW-0812">Transmembrane</keyword>
<dbReference type="GO" id="GO:0009734">
    <property type="term" value="P:auxin-activated signaling pathway"/>
    <property type="evidence" value="ECO:0007669"/>
    <property type="project" value="UniProtKB-KW"/>
</dbReference>
<evidence type="ECO:0008006" key="13">
    <source>
        <dbReference type="Google" id="ProtNLM"/>
    </source>
</evidence>
<dbReference type="InterPro" id="IPR004776">
    <property type="entry name" value="Mem_transp_PIN-like"/>
</dbReference>
<evidence type="ECO:0000256" key="2">
    <source>
        <dbReference type="ARBA" id="ARBA00022448"/>
    </source>
</evidence>
<evidence type="ECO:0000256" key="6">
    <source>
        <dbReference type="ARBA" id="ARBA00023136"/>
    </source>
</evidence>
<comment type="caution">
    <text evidence="11">The sequence shown here is derived from an EMBL/GenBank/DDBJ whole genome shotgun (WGS) entry which is preliminary data.</text>
</comment>
<evidence type="ECO:0000313" key="12">
    <source>
        <dbReference type="Proteomes" id="UP001293593"/>
    </source>
</evidence>
<accession>A0AAE1JCU2</accession>
<evidence type="ECO:0000256" key="1">
    <source>
        <dbReference type="ARBA" id="ARBA00004477"/>
    </source>
</evidence>
<comment type="function">
    <text evidence="8">Involved in cellular auxin homeostasis by regulating auxin metabolism. Regulates intracellular auxin accumulation at the endoplasmic reticulum and thus auxin availability for nuclear auxin signaling.</text>
</comment>
<keyword evidence="6 10" id="KW-0472">Membrane</keyword>